<sequence length="599" mass="66855">MALPIEDYAIIADTHTSALVGRNGSIDWLCVPRFDSGAIFAALLGEPENGHWTIAPAGECGVTRRYRDDTLVLETEFETDGGVVRLIDFMPPRTESPSVVRIVEGVRGEVAMSMLLRLRFDYGHVVPWVYRERDHLVAVAGPDAAWLHTPVPTHGENLATKADFTVRAGDRIPFTLTWRPSHLPMPEPVDPVHQLGVTEGYWRGWVSACTYEGEWRDAVVRSLLTLKALTYAPTGGIVAAATTSLPEKLGGVRNWDYRFCWLRDATITLQSLLYSGFQSEATAWRKWLLRAIAGNPAELQIMYGVAGERRLDEYQATWLTGYDGNPVRIGNAAAEQFQLDVYGEVMDALHQGRRAGLKADDPAWGLQVKLMEFVEEHWRDPDEGIWEVRGGPRQFVHSKLMAWVAADRAVKAVEEFDLDGPADRWTRLREEIRADILEKGYDTRRKTFTQFYGSDELDAALLMVPLVGFLPADDERVAGTVAAIEENLLVDGFVQRYTQHPESDVDGLPPGEGAFLACTFWLADNYALMGRHDEARETFARLLALRNDVGLLSEEYDTEAGRLVGNFPQAFSHVPLIDTARTLTSATAPTEARVKEGLR</sequence>
<dbReference type="InterPro" id="IPR045582">
    <property type="entry name" value="Trehalase-like_N"/>
</dbReference>
<evidence type="ECO:0000256" key="11">
    <source>
        <dbReference type="ARBA" id="ARBA00060615"/>
    </source>
</evidence>
<dbReference type="EMBL" id="AP012319">
    <property type="protein sequence ID" value="BAL87440.1"/>
    <property type="molecule type" value="Genomic_DNA"/>
</dbReference>
<dbReference type="KEGG" id="ams:AMIS_22200"/>
<evidence type="ECO:0000256" key="3">
    <source>
        <dbReference type="ARBA" id="ARBA00012757"/>
    </source>
</evidence>
<comment type="catalytic activity">
    <reaction evidence="1">
        <text>alpha,alpha-trehalose + H2O = alpha-D-glucose + beta-D-glucose</text>
        <dbReference type="Rhea" id="RHEA:32675"/>
        <dbReference type="ChEBI" id="CHEBI:15377"/>
        <dbReference type="ChEBI" id="CHEBI:15903"/>
        <dbReference type="ChEBI" id="CHEBI:16551"/>
        <dbReference type="ChEBI" id="CHEBI:17925"/>
        <dbReference type="EC" id="3.2.1.28"/>
    </reaction>
</comment>
<evidence type="ECO:0000256" key="4">
    <source>
        <dbReference type="ARBA" id="ARBA00019905"/>
    </source>
</evidence>
<dbReference type="PANTHER" id="PTHR31616:SF0">
    <property type="entry name" value="GLUCAN 1,4-ALPHA-GLUCOSIDASE"/>
    <property type="match status" value="1"/>
</dbReference>
<dbReference type="InterPro" id="IPR012341">
    <property type="entry name" value="6hp_glycosidase-like_sf"/>
</dbReference>
<reference evidence="14 15" key="1">
    <citation type="submission" date="2012-02" db="EMBL/GenBank/DDBJ databases">
        <title>Complete genome sequence of Actinoplanes missouriensis 431 (= NBRC 102363).</title>
        <authorList>
            <person name="Ohnishi Y."/>
            <person name="Ishikawa J."/>
            <person name="Sekine M."/>
            <person name="Hosoyama A."/>
            <person name="Harada T."/>
            <person name="Narita H."/>
            <person name="Hata T."/>
            <person name="Konno Y."/>
            <person name="Tutikane K."/>
            <person name="Fujita N."/>
            <person name="Horinouchi S."/>
            <person name="Hayakawa M."/>
        </authorList>
    </citation>
    <scope>NUCLEOTIDE SEQUENCE [LARGE SCALE GENOMIC DNA]</scope>
    <source>
        <strain evidence="15">ATCC 14538 / DSM 43046 / CBS 188.64 / JCM 3121 / NBRC 102363 / NCIMB 12654 / NRRL B-3342 / UNCC 431</strain>
    </source>
</reference>
<evidence type="ECO:0000256" key="6">
    <source>
        <dbReference type="ARBA" id="ARBA00023277"/>
    </source>
</evidence>
<dbReference type="AlphaFoldDB" id="I0H353"/>
<dbReference type="eggNOG" id="COG3387">
    <property type="taxonomic scope" value="Bacteria"/>
</dbReference>
<dbReference type="Gene3D" id="1.50.10.10">
    <property type="match status" value="1"/>
</dbReference>
<comment type="cofactor">
    <cofactor evidence="10">
        <name>phosphate</name>
        <dbReference type="ChEBI" id="CHEBI:43474"/>
    </cofactor>
</comment>
<feature type="domain" description="GH15-like" evidence="12">
    <location>
        <begin position="216"/>
        <end position="580"/>
    </location>
</feature>
<evidence type="ECO:0000256" key="5">
    <source>
        <dbReference type="ARBA" id="ARBA00022801"/>
    </source>
</evidence>
<dbReference type="PANTHER" id="PTHR31616">
    <property type="entry name" value="TREHALASE"/>
    <property type="match status" value="1"/>
</dbReference>
<dbReference type="HOGENOM" id="CLU_010399_2_0_11"/>
<dbReference type="FunFam" id="1.50.10.10:FF:000005">
    <property type="entry name" value="Glycosyl hydrolase, glucoamylase"/>
    <property type="match status" value="1"/>
</dbReference>
<evidence type="ECO:0000259" key="13">
    <source>
        <dbReference type="Pfam" id="PF19291"/>
    </source>
</evidence>
<dbReference type="InterPro" id="IPR008928">
    <property type="entry name" value="6-hairpin_glycosidase_sf"/>
</dbReference>
<evidence type="ECO:0000256" key="7">
    <source>
        <dbReference type="ARBA" id="ARBA00023295"/>
    </source>
</evidence>
<evidence type="ECO:0000313" key="15">
    <source>
        <dbReference type="Proteomes" id="UP000007882"/>
    </source>
</evidence>
<dbReference type="PATRIC" id="fig|512565.3.peg.2217"/>
<dbReference type="STRING" id="512565.AMIS_22200"/>
<evidence type="ECO:0000256" key="1">
    <source>
        <dbReference type="ARBA" id="ARBA00001576"/>
    </source>
</evidence>
<evidence type="ECO:0000313" key="14">
    <source>
        <dbReference type="EMBL" id="BAL87440.1"/>
    </source>
</evidence>
<evidence type="ECO:0000256" key="2">
    <source>
        <dbReference type="ARBA" id="ARBA00006188"/>
    </source>
</evidence>
<dbReference type="GO" id="GO:0004555">
    <property type="term" value="F:alpha,alpha-trehalase activity"/>
    <property type="evidence" value="ECO:0007669"/>
    <property type="project" value="UniProtKB-EC"/>
</dbReference>
<keyword evidence="7" id="KW-0326">Glycosidase</keyword>
<dbReference type="GO" id="GO:0005993">
    <property type="term" value="P:trehalose catabolic process"/>
    <property type="evidence" value="ECO:0007669"/>
    <property type="project" value="UniProtKB-ARBA"/>
</dbReference>
<proteinExistence type="inferred from homology"/>
<evidence type="ECO:0000259" key="12">
    <source>
        <dbReference type="Pfam" id="PF00723"/>
    </source>
</evidence>
<dbReference type="Pfam" id="PF19291">
    <property type="entry name" value="TREH_N"/>
    <property type="match status" value="1"/>
</dbReference>
<evidence type="ECO:0000256" key="8">
    <source>
        <dbReference type="ARBA" id="ARBA00030473"/>
    </source>
</evidence>
<evidence type="ECO:0000256" key="9">
    <source>
        <dbReference type="ARBA" id="ARBA00031637"/>
    </source>
</evidence>
<keyword evidence="6" id="KW-0119">Carbohydrate metabolism</keyword>
<comment type="pathway">
    <text evidence="11">Glycan degradation; trehalose degradation; D-glucose from alpha,alpha-trehalose: step 1/1.</text>
</comment>
<organism evidence="14 15">
    <name type="scientific">Actinoplanes missouriensis (strain ATCC 14538 / DSM 43046 / CBS 188.64 / JCM 3121 / NBRC 102363 / NCIMB 12654 / NRRL B-3342 / UNCC 431)</name>
    <dbReference type="NCBI Taxonomy" id="512565"/>
    <lineage>
        <taxon>Bacteria</taxon>
        <taxon>Bacillati</taxon>
        <taxon>Actinomycetota</taxon>
        <taxon>Actinomycetes</taxon>
        <taxon>Micromonosporales</taxon>
        <taxon>Micromonosporaceae</taxon>
        <taxon>Actinoplanes</taxon>
    </lineage>
</organism>
<dbReference type="Pfam" id="PF00723">
    <property type="entry name" value="Glyco_hydro_15"/>
    <property type="match status" value="1"/>
</dbReference>
<dbReference type="SUPFAM" id="SSF48208">
    <property type="entry name" value="Six-hairpin glycosidases"/>
    <property type="match status" value="1"/>
</dbReference>
<dbReference type="Proteomes" id="UP000007882">
    <property type="component" value="Chromosome"/>
</dbReference>
<dbReference type="OrthoDB" id="3902805at2"/>
<gene>
    <name evidence="14" type="ordered locus">AMIS_22200</name>
</gene>
<name>I0H353_ACTM4</name>
<accession>I0H353</accession>
<keyword evidence="15" id="KW-1185">Reference proteome</keyword>
<keyword evidence="5 14" id="KW-0378">Hydrolase</keyword>
<dbReference type="EC" id="3.2.1.28" evidence="3"/>
<dbReference type="InterPro" id="IPR011613">
    <property type="entry name" value="GH15-like"/>
</dbReference>
<comment type="similarity">
    <text evidence="2">Belongs to the glycosyl hydrolase 15 family.</text>
</comment>
<feature type="domain" description="Trehalase-like N-terminal" evidence="13">
    <location>
        <begin position="2"/>
        <end position="150"/>
    </location>
</feature>
<protein>
    <recommendedName>
        <fullName evidence="4">Trehalase</fullName>
        <ecNumber evidence="3">3.2.1.28</ecNumber>
    </recommendedName>
    <alternativeName>
        <fullName evidence="8">Alpha,alpha-trehalase</fullName>
    </alternativeName>
    <alternativeName>
        <fullName evidence="9">Alpha,alpha-trehalose glucohydrolase</fullName>
    </alternativeName>
</protein>
<dbReference type="RefSeq" id="WP_014442335.1">
    <property type="nucleotide sequence ID" value="NC_017093.1"/>
</dbReference>
<evidence type="ECO:0000256" key="10">
    <source>
        <dbReference type="ARBA" id="ARBA00053030"/>
    </source>
</evidence>